<evidence type="ECO:0000313" key="7">
    <source>
        <dbReference type="Proteomes" id="UP000029964"/>
    </source>
</evidence>
<dbReference type="InterPro" id="IPR041981">
    <property type="entry name" value="ZZZ3_ZZ"/>
</dbReference>
<dbReference type="CDD" id="cd02249">
    <property type="entry name" value="ZZ"/>
    <property type="match status" value="1"/>
</dbReference>
<dbReference type="Pfam" id="PF16158">
    <property type="entry name" value="N_BRCA1_IG"/>
    <property type="match status" value="1"/>
</dbReference>
<evidence type="ECO:0000259" key="5">
    <source>
        <dbReference type="SMART" id="SM00291"/>
    </source>
</evidence>
<dbReference type="Pfam" id="PF00569">
    <property type="entry name" value="ZZ"/>
    <property type="match status" value="3"/>
</dbReference>
<evidence type="ECO:0000313" key="6">
    <source>
        <dbReference type="EMBL" id="KFH45218.1"/>
    </source>
</evidence>
<dbReference type="AlphaFoldDB" id="A0A086T786"/>
<keyword evidence="3" id="KW-0862">Zinc</keyword>
<dbReference type="InterPro" id="IPR000433">
    <property type="entry name" value="Znf_ZZ"/>
</dbReference>
<dbReference type="Gene3D" id="2.60.40.10">
    <property type="entry name" value="Immunoglobulins"/>
    <property type="match status" value="1"/>
</dbReference>
<keyword evidence="7" id="KW-1185">Reference proteome</keyword>
<evidence type="ECO:0000256" key="4">
    <source>
        <dbReference type="SAM" id="MobiDB-lite"/>
    </source>
</evidence>
<name>A0A086T786_HAPC1</name>
<dbReference type="OrthoDB" id="661148at2759"/>
<dbReference type="HOGENOM" id="CLU_007590_0_0_1"/>
<evidence type="ECO:0000256" key="1">
    <source>
        <dbReference type="ARBA" id="ARBA00022723"/>
    </source>
</evidence>
<protein>
    <recommendedName>
        <fullName evidence="5">ZZ-type domain-containing protein</fullName>
    </recommendedName>
</protein>
<evidence type="ECO:0000256" key="3">
    <source>
        <dbReference type="ARBA" id="ARBA00022833"/>
    </source>
</evidence>
<accession>A0A086T786</accession>
<dbReference type="Gene3D" id="3.30.60.90">
    <property type="match status" value="4"/>
</dbReference>
<dbReference type="InterPro" id="IPR013783">
    <property type="entry name" value="Ig-like_fold"/>
</dbReference>
<dbReference type="STRING" id="857340.A0A086T786"/>
<feature type="region of interest" description="Disordered" evidence="4">
    <location>
        <begin position="591"/>
        <end position="618"/>
    </location>
</feature>
<keyword evidence="1" id="KW-0479">Metal-binding</keyword>
<dbReference type="PANTHER" id="PTHR20930">
    <property type="entry name" value="OVARIAN CARCINOMA ANTIGEN CA125-RELATED"/>
    <property type="match status" value="1"/>
</dbReference>
<dbReference type="InterPro" id="IPR032350">
    <property type="entry name" value="Nbr1_FW"/>
</dbReference>
<dbReference type="CDD" id="cd14947">
    <property type="entry name" value="NBR1_like"/>
    <property type="match status" value="1"/>
</dbReference>
<reference evidence="7" key="1">
    <citation type="journal article" date="2014" name="Genome Announc.">
        <title>Genome sequence and annotation of Acremonium chrysogenum, producer of the beta-lactam antibiotic cephalosporin C.</title>
        <authorList>
            <person name="Terfehr D."/>
            <person name="Dahlmann T.A."/>
            <person name="Specht T."/>
            <person name="Zadra I."/>
            <person name="Kuernsteiner H."/>
            <person name="Kueck U."/>
        </authorList>
    </citation>
    <scope>NUCLEOTIDE SEQUENCE [LARGE SCALE GENOMIC DNA]</scope>
    <source>
        <strain evidence="7">ATCC 11550 / CBS 779.69 / DSM 880 / IAM 14645 / JCM 23072 / IMI 49137</strain>
    </source>
</reference>
<gene>
    <name evidence="6" type="ORF">ACRE_039280</name>
</gene>
<feature type="domain" description="ZZ-type" evidence="5">
    <location>
        <begin position="418"/>
        <end position="460"/>
    </location>
</feature>
<dbReference type="PANTHER" id="PTHR20930:SF0">
    <property type="entry name" value="PROTEIN ILRUN"/>
    <property type="match status" value="1"/>
</dbReference>
<feature type="compositionally biased region" description="Low complexity" evidence="4">
    <location>
        <begin position="115"/>
        <end position="125"/>
    </location>
</feature>
<dbReference type="CDD" id="cd02341">
    <property type="entry name" value="ZZ_ZZZ3"/>
    <property type="match status" value="1"/>
</dbReference>
<feature type="domain" description="ZZ-type" evidence="5">
    <location>
        <begin position="223"/>
        <end position="271"/>
    </location>
</feature>
<dbReference type="SUPFAM" id="SSF57850">
    <property type="entry name" value="RING/U-box"/>
    <property type="match status" value="4"/>
</dbReference>
<dbReference type="SMART" id="SM00291">
    <property type="entry name" value="ZnF_ZZ"/>
    <property type="match status" value="4"/>
</dbReference>
<feature type="domain" description="ZZ-type" evidence="5">
    <location>
        <begin position="484"/>
        <end position="538"/>
    </location>
</feature>
<proteinExistence type="predicted"/>
<feature type="compositionally biased region" description="Basic and acidic residues" evidence="4">
    <location>
        <begin position="126"/>
        <end position="137"/>
    </location>
</feature>
<feature type="region of interest" description="Disordered" evidence="4">
    <location>
        <begin position="104"/>
        <end position="148"/>
    </location>
</feature>
<dbReference type="Proteomes" id="UP000029964">
    <property type="component" value="Unassembled WGS sequence"/>
</dbReference>
<keyword evidence="2" id="KW-0863">Zinc-finger</keyword>
<dbReference type="CDD" id="cd02340">
    <property type="entry name" value="ZZ_NBR1_like"/>
    <property type="match status" value="2"/>
</dbReference>
<dbReference type="InterPro" id="IPR043145">
    <property type="entry name" value="Znf_ZZ_sf"/>
</dbReference>
<sequence>MASMQPSLDSIINVKVAYDGVTRRAKMPLRDAVPRVLPEQIRAFLHIPADADIILERYSDSAGGYITLEPGNSSVYKQLYRAAKAKSKLKLRVTLKDQEEAVVPKPVTVEDVQEDSTTAPSPSSSSDERPEADKKASEPPIVPDVAPVRLPPMSVPNWPAMSRTYESSDLSEAAKIASPADFRREFQDRVSGLGPQMGGYKRADGTYSAVTFNEYSMPPAECPRFAICCNSCEETAPDVHYHCSTCDDGDFDLCQSCVDKGITCYGSDHWLIKRTKVDGQIVTSTTETIAPKPKPEAKVQREAEGQAEAAVRTEDFLPSLSSFDAAAALANLQENLAKLELNTARLGRPSMRTCNSCIQELPEAEFLHCGDCEDYDLCRDCFSKEVHGHHPMHTFAPAVGGTVLPDRIIAKLAPGRNQVHHAICDGCDKFITGVRHKCLNCPDWDYCNECIANAETSHPSHRFAPIYEPLRSSMRTACPATEAIHVGICCDGPLCATGMGYPAYIHGIRYKCAVCHDVDFCANCEAYPKNTHNKSHPLVKFRSPVRHVSVTTHGEHSDGQKMPIMGDRHAPQQLASPLSINTPRTVVDTEPRAPAAAAPVKEEKESVQPVSGVPAKGEDSNNLRAVFLREHIRDGTIMSPNQEFEQTWVLRNDGKTWWPAGCSVKFVGGDYMGHLDSSRPARTAELVEASASDVCYAPVAPGQEFSFTVKLRTPPRPGRVVSYWRPTTPDGSKFGDRLWCEVNVRNVTPDFAAKTSRNSPEPKKETKEEEAEVKQAKRDGQDEETEIKSSQMIFPKLEKESPMASVHQELPGSPSQPDEKPAVAEDDFEDCGKADEWDGSDDDDFLTDEEYDILDASDEEFLEEQKKNLAK</sequence>
<dbReference type="GO" id="GO:0008270">
    <property type="term" value="F:zinc ion binding"/>
    <property type="evidence" value="ECO:0007669"/>
    <property type="project" value="UniProtKB-KW"/>
</dbReference>
<dbReference type="EMBL" id="JPKY01000035">
    <property type="protein sequence ID" value="KFH45218.1"/>
    <property type="molecule type" value="Genomic_DNA"/>
</dbReference>
<feature type="domain" description="ZZ-type" evidence="5">
    <location>
        <begin position="348"/>
        <end position="392"/>
    </location>
</feature>
<organism evidence="6 7">
    <name type="scientific">Hapsidospora chrysogenum (strain ATCC 11550 / CBS 779.69 / DSM 880 / IAM 14645 / JCM 23072 / IMI 49137)</name>
    <name type="common">Acremonium chrysogenum</name>
    <dbReference type="NCBI Taxonomy" id="857340"/>
    <lineage>
        <taxon>Eukaryota</taxon>
        <taxon>Fungi</taxon>
        <taxon>Dikarya</taxon>
        <taxon>Ascomycota</taxon>
        <taxon>Pezizomycotina</taxon>
        <taxon>Sordariomycetes</taxon>
        <taxon>Hypocreomycetidae</taxon>
        <taxon>Hypocreales</taxon>
        <taxon>Bionectriaceae</taxon>
        <taxon>Hapsidospora</taxon>
    </lineage>
</organism>
<comment type="caution">
    <text evidence="6">The sequence shown here is derived from an EMBL/GenBank/DDBJ whole genome shotgun (WGS) entry which is preliminary data.</text>
</comment>
<evidence type="ECO:0000256" key="2">
    <source>
        <dbReference type="ARBA" id="ARBA00022771"/>
    </source>
</evidence>
<feature type="compositionally biased region" description="Acidic residues" evidence="4">
    <location>
        <begin position="837"/>
        <end position="846"/>
    </location>
</feature>
<feature type="region of interest" description="Disordered" evidence="4">
    <location>
        <begin position="751"/>
        <end position="846"/>
    </location>
</feature>
<feature type="compositionally biased region" description="Basic and acidic residues" evidence="4">
    <location>
        <begin position="760"/>
        <end position="780"/>
    </location>
</feature>